<dbReference type="GO" id="GO:0000155">
    <property type="term" value="F:phosphorelay sensor kinase activity"/>
    <property type="evidence" value="ECO:0007669"/>
    <property type="project" value="InterPro"/>
</dbReference>
<dbReference type="InterPro" id="IPR014265">
    <property type="entry name" value="XrtA/PrsK"/>
</dbReference>
<comment type="subcellular location">
    <subcellularLocation>
        <location evidence="2">Cell membrane</location>
        <topology evidence="2">Multi-pass membrane protein</topology>
    </subcellularLocation>
</comment>
<dbReference type="InterPro" id="IPR036890">
    <property type="entry name" value="HATPase_C_sf"/>
</dbReference>
<dbReference type="PROSITE" id="PS50109">
    <property type="entry name" value="HIS_KIN"/>
    <property type="match status" value="1"/>
</dbReference>
<name>A0A1P8UGI5_9GAMM</name>
<dbReference type="SUPFAM" id="SSF55874">
    <property type="entry name" value="ATPase domain of HSP90 chaperone/DNA topoisomerase II/histidine kinase"/>
    <property type="match status" value="1"/>
</dbReference>
<dbReference type="PANTHER" id="PTHR44936:SF10">
    <property type="entry name" value="SENSOR PROTEIN RSTB"/>
    <property type="match status" value="1"/>
</dbReference>
<evidence type="ECO:0000256" key="6">
    <source>
        <dbReference type="ARBA" id="ARBA00022679"/>
    </source>
</evidence>
<comment type="catalytic activity">
    <reaction evidence="1">
        <text>ATP + protein L-histidine = ADP + protein N-phospho-L-histidine.</text>
        <dbReference type="EC" id="2.7.13.3"/>
    </reaction>
</comment>
<keyword evidence="6" id="KW-0808">Transferase</keyword>
<dbReference type="InterPro" id="IPR029016">
    <property type="entry name" value="GAF-like_dom_sf"/>
</dbReference>
<dbReference type="Pfam" id="PF01590">
    <property type="entry name" value="GAF"/>
    <property type="match status" value="1"/>
</dbReference>
<dbReference type="STRING" id="1765967.BW247_07620"/>
<dbReference type="EC" id="2.7.13.3" evidence="3"/>
<feature type="transmembrane region" description="Helical" evidence="10">
    <location>
        <begin position="6"/>
        <end position="31"/>
    </location>
</feature>
<dbReference type="CDD" id="cd00082">
    <property type="entry name" value="HisKA"/>
    <property type="match status" value="1"/>
</dbReference>
<keyword evidence="8" id="KW-0418">Kinase</keyword>
<feature type="domain" description="Histidine kinase" evidence="11">
    <location>
        <begin position="483"/>
        <end position="687"/>
    </location>
</feature>
<evidence type="ECO:0000256" key="5">
    <source>
        <dbReference type="ARBA" id="ARBA00022553"/>
    </source>
</evidence>
<dbReference type="AlphaFoldDB" id="A0A1P8UGI5"/>
<dbReference type="InterPro" id="IPR050980">
    <property type="entry name" value="2C_sensor_his_kinase"/>
</dbReference>
<accession>A0A1P8UGI5</accession>
<keyword evidence="4" id="KW-1003">Cell membrane</keyword>
<keyword evidence="10" id="KW-0472">Membrane</keyword>
<evidence type="ECO:0000256" key="2">
    <source>
        <dbReference type="ARBA" id="ARBA00004651"/>
    </source>
</evidence>
<dbReference type="SUPFAM" id="SSF55781">
    <property type="entry name" value="GAF domain-like"/>
    <property type="match status" value="1"/>
</dbReference>
<evidence type="ECO:0000259" key="11">
    <source>
        <dbReference type="PROSITE" id="PS50109"/>
    </source>
</evidence>
<feature type="transmembrane region" description="Helical" evidence="10">
    <location>
        <begin position="65"/>
        <end position="89"/>
    </location>
</feature>
<dbReference type="PRINTS" id="PR00344">
    <property type="entry name" value="BCTRLSENSOR"/>
</dbReference>
<feature type="transmembrane region" description="Helical" evidence="10">
    <location>
        <begin position="193"/>
        <end position="213"/>
    </location>
</feature>
<keyword evidence="9" id="KW-0067">ATP-binding</keyword>
<feature type="transmembrane region" description="Helical" evidence="10">
    <location>
        <begin position="101"/>
        <end position="120"/>
    </location>
</feature>
<dbReference type="KEGG" id="afy:BW247_07620"/>
<feature type="transmembrane region" description="Helical" evidence="10">
    <location>
        <begin position="38"/>
        <end position="59"/>
    </location>
</feature>
<dbReference type="Proteomes" id="UP000243807">
    <property type="component" value="Chromosome"/>
</dbReference>
<dbReference type="Gene3D" id="3.30.565.10">
    <property type="entry name" value="Histidine kinase-like ATPase, C-terminal domain"/>
    <property type="match status" value="1"/>
</dbReference>
<keyword evidence="10" id="KW-1133">Transmembrane helix</keyword>
<evidence type="ECO:0000313" key="13">
    <source>
        <dbReference type="Proteomes" id="UP000243807"/>
    </source>
</evidence>
<dbReference type="InterPro" id="IPR005467">
    <property type="entry name" value="His_kinase_dom"/>
</dbReference>
<evidence type="ECO:0000256" key="1">
    <source>
        <dbReference type="ARBA" id="ARBA00000085"/>
    </source>
</evidence>
<evidence type="ECO:0000256" key="4">
    <source>
        <dbReference type="ARBA" id="ARBA00022475"/>
    </source>
</evidence>
<protein>
    <recommendedName>
        <fullName evidence="3">histidine kinase</fullName>
        <ecNumber evidence="3">2.7.13.3</ecNumber>
    </recommendedName>
</protein>
<dbReference type="OrthoDB" id="9785691at2"/>
<evidence type="ECO:0000256" key="7">
    <source>
        <dbReference type="ARBA" id="ARBA00022741"/>
    </source>
</evidence>
<dbReference type="SMART" id="SM00387">
    <property type="entry name" value="HATPase_c"/>
    <property type="match status" value="1"/>
</dbReference>
<feature type="transmembrane region" description="Helical" evidence="10">
    <location>
        <begin position="160"/>
        <end position="181"/>
    </location>
</feature>
<dbReference type="SMART" id="SM00065">
    <property type="entry name" value="GAF"/>
    <property type="match status" value="1"/>
</dbReference>
<dbReference type="InterPro" id="IPR003661">
    <property type="entry name" value="HisK_dim/P_dom"/>
</dbReference>
<dbReference type="Pfam" id="PF02518">
    <property type="entry name" value="HATPase_c"/>
    <property type="match status" value="1"/>
</dbReference>
<dbReference type="GO" id="GO:0005886">
    <property type="term" value="C:plasma membrane"/>
    <property type="evidence" value="ECO:0007669"/>
    <property type="project" value="UniProtKB-SubCell"/>
</dbReference>
<keyword evidence="7" id="KW-0547">Nucleotide-binding</keyword>
<dbReference type="RefSeq" id="WP_076836626.1">
    <property type="nucleotide sequence ID" value="NZ_CP019434.1"/>
</dbReference>
<evidence type="ECO:0000256" key="9">
    <source>
        <dbReference type="ARBA" id="ARBA00022840"/>
    </source>
</evidence>
<dbReference type="NCBIfam" id="TIGR02916">
    <property type="entry name" value="PEP_his_kin"/>
    <property type="match status" value="1"/>
</dbReference>
<organism evidence="12 13">
    <name type="scientific">Acidihalobacter ferrooxydans</name>
    <dbReference type="NCBI Taxonomy" id="1765967"/>
    <lineage>
        <taxon>Bacteria</taxon>
        <taxon>Pseudomonadati</taxon>
        <taxon>Pseudomonadota</taxon>
        <taxon>Gammaproteobacteria</taxon>
        <taxon>Chromatiales</taxon>
        <taxon>Ectothiorhodospiraceae</taxon>
        <taxon>Acidihalobacter</taxon>
    </lineage>
</organism>
<feature type="transmembrane region" description="Helical" evidence="10">
    <location>
        <begin position="132"/>
        <end position="148"/>
    </location>
</feature>
<sequence length="700" mass="78470">MSTLNPIAWAALISYAVGAFAFTLLTALLLVNRRKGPLGTAFTTACFINALWLGFLASWPLLTTLPWLAVVGGEALRDGAWLYLLARLLRSEAPESRKTNFGLQALALTLPLAWFIWAFWPSPAPPPSRLSFLLGGLVVSVAALFLLEQFWRNLAPERRWALKFIAIGIAAPFAYDVLLYSQALLYHHISPDFWAARGAVAALSAPLLAVAAARNPDWSGNLFVSRRLVFRTTVLLAAGIYLLLIAAGGYYIRYFGGSWGEFWQIVFLFAAAVGLVVLLSSAQIRARIRVLLLKNFHAYHYDYRNEWTRLIHQLYRPDDERSPYERAARALADILDTPGAALFARRDGASGDYVPIIVSAIDLPHALREPDKSPMTEFLQREQWIIDADTLADDRRSHPDLSLPDWLERITRWWLVVPLTFENELIGFIVLNRPRAPHRLDWEDRDLIKVVALQLAAFLAQHQATQALSEARQFQAFTQMSAFLMHDLKNLIAQQQLLVKNAARHKRNPAFVDDMVATIDESVQRMTHLLEQLRSGELRPRRPVRVLDSVQSEVTRTADRKPQARIEYPPEVAEARIAADPQALSMVLHHLIRNAQDATDQTGDICVRLQLSGDWLLIDVIDTGCGMSETFMHEHLFTPFESTKAARGMGIGAFQVKTFAHQHGGDVEVESQPGKGTRFRLRLALAAASAQTDASLEDKQ</sequence>
<keyword evidence="10" id="KW-0812">Transmembrane</keyword>
<keyword evidence="5" id="KW-0597">Phosphoprotein</keyword>
<dbReference type="GO" id="GO:0005524">
    <property type="term" value="F:ATP binding"/>
    <property type="evidence" value="ECO:0007669"/>
    <property type="project" value="UniProtKB-KW"/>
</dbReference>
<feature type="transmembrane region" description="Helical" evidence="10">
    <location>
        <begin position="262"/>
        <end position="284"/>
    </location>
</feature>
<dbReference type="InterPro" id="IPR036097">
    <property type="entry name" value="HisK_dim/P_sf"/>
</dbReference>
<evidence type="ECO:0000313" key="12">
    <source>
        <dbReference type="EMBL" id="APZ42978.1"/>
    </source>
</evidence>
<reference evidence="12 13" key="1">
    <citation type="submission" date="2017-01" db="EMBL/GenBank/DDBJ databases">
        <title>Draft sequence of Acidihalobacter ferrooxidans strain DSM 14175 (strain V8).</title>
        <authorList>
            <person name="Khaleque H.N."/>
            <person name="Ramsay J.P."/>
            <person name="Murphy R.J.T."/>
            <person name="Kaksonen A.H."/>
            <person name="Boxall N.J."/>
            <person name="Watkin E.L.J."/>
        </authorList>
    </citation>
    <scope>NUCLEOTIDE SEQUENCE [LARGE SCALE GENOMIC DNA]</scope>
    <source>
        <strain evidence="12 13">V8</strain>
    </source>
</reference>
<evidence type="ECO:0000256" key="3">
    <source>
        <dbReference type="ARBA" id="ARBA00012438"/>
    </source>
</evidence>
<dbReference type="PANTHER" id="PTHR44936">
    <property type="entry name" value="SENSOR PROTEIN CREC"/>
    <property type="match status" value="1"/>
</dbReference>
<dbReference type="EMBL" id="CP019434">
    <property type="protein sequence ID" value="APZ42978.1"/>
    <property type="molecule type" value="Genomic_DNA"/>
</dbReference>
<keyword evidence="13" id="KW-1185">Reference proteome</keyword>
<dbReference type="InterPro" id="IPR003018">
    <property type="entry name" value="GAF"/>
</dbReference>
<dbReference type="Gene3D" id="3.30.450.40">
    <property type="match status" value="1"/>
</dbReference>
<dbReference type="InterPro" id="IPR003594">
    <property type="entry name" value="HATPase_dom"/>
</dbReference>
<evidence type="ECO:0000256" key="8">
    <source>
        <dbReference type="ARBA" id="ARBA00022777"/>
    </source>
</evidence>
<dbReference type="InterPro" id="IPR004358">
    <property type="entry name" value="Sig_transdc_His_kin-like_C"/>
</dbReference>
<feature type="transmembrane region" description="Helical" evidence="10">
    <location>
        <begin position="234"/>
        <end position="256"/>
    </location>
</feature>
<proteinExistence type="predicted"/>
<gene>
    <name evidence="12" type="ORF">BW247_07620</name>
</gene>
<evidence type="ECO:0000256" key="10">
    <source>
        <dbReference type="SAM" id="Phobius"/>
    </source>
</evidence>
<dbReference type="SUPFAM" id="SSF47384">
    <property type="entry name" value="Homodimeric domain of signal transducing histidine kinase"/>
    <property type="match status" value="1"/>
</dbReference>